<dbReference type="Gene3D" id="3.40.50.300">
    <property type="entry name" value="P-loop containing nucleotide triphosphate hydrolases"/>
    <property type="match status" value="2"/>
</dbReference>
<feature type="domain" description="Helicase ATP-binding" evidence="11">
    <location>
        <begin position="79"/>
        <end position="252"/>
    </location>
</feature>
<dbReference type="GO" id="GO:0003676">
    <property type="term" value="F:nucleic acid binding"/>
    <property type="evidence" value="ECO:0007669"/>
    <property type="project" value="InterPro"/>
</dbReference>
<dbReference type="InterPro" id="IPR011545">
    <property type="entry name" value="DEAD/DEAH_box_helicase_dom"/>
</dbReference>
<evidence type="ECO:0000256" key="1">
    <source>
        <dbReference type="ARBA" id="ARBA00004123"/>
    </source>
</evidence>
<dbReference type="GO" id="GO:0003724">
    <property type="term" value="F:RNA helicase activity"/>
    <property type="evidence" value="ECO:0007669"/>
    <property type="project" value="UniProtKB-EC"/>
</dbReference>
<evidence type="ECO:0000256" key="9">
    <source>
        <dbReference type="PROSITE-ProRule" id="PRU00552"/>
    </source>
</evidence>
<dbReference type="GO" id="GO:0016787">
    <property type="term" value="F:hydrolase activity"/>
    <property type="evidence" value="ECO:0007669"/>
    <property type="project" value="UniProtKB-KW"/>
</dbReference>
<organism evidence="14 15">
    <name type="scientific">Ramazzottius varieornatus</name>
    <name type="common">Water bear</name>
    <name type="synonym">Tardigrade</name>
    <dbReference type="NCBI Taxonomy" id="947166"/>
    <lineage>
        <taxon>Eukaryota</taxon>
        <taxon>Metazoa</taxon>
        <taxon>Ecdysozoa</taxon>
        <taxon>Tardigrada</taxon>
        <taxon>Eutardigrada</taxon>
        <taxon>Parachela</taxon>
        <taxon>Hypsibioidea</taxon>
        <taxon>Ramazzottiidae</taxon>
        <taxon>Ramazzottius</taxon>
    </lineage>
</organism>
<dbReference type="SMART" id="SM00487">
    <property type="entry name" value="DEXDc"/>
    <property type="match status" value="1"/>
</dbReference>
<dbReference type="AlphaFoldDB" id="A0A1D1VT85"/>
<feature type="short sequence motif" description="Q motif" evidence="9">
    <location>
        <begin position="48"/>
        <end position="76"/>
    </location>
</feature>
<dbReference type="Pfam" id="PF00271">
    <property type="entry name" value="Helicase_C"/>
    <property type="match status" value="1"/>
</dbReference>
<evidence type="ECO:0000256" key="10">
    <source>
        <dbReference type="SAM" id="MobiDB-lite"/>
    </source>
</evidence>
<feature type="domain" description="DEAD-box RNA helicase Q" evidence="13">
    <location>
        <begin position="48"/>
        <end position="76"/>
    </location>
</feature>
<keyword evidence="6" id="KW-0067">ATP-binding</keyword>
<keyword evidence="4" id="KW-0378">Hydrolase</keyword>
<comment type="caution">
    <text evidence="14">The sequence shown here is derived from an EMBL/GenBank/DDBJ whole genome shotgun (WGS) entry which is preliminary data.</text>
</comment>
<dbReference type="GO" id="GO:0005634">
    <property type="term" value="C:nucleus"/>
    <property type="evidence" value="ECO:0007669"/>
    <property type="project" value="UniProtKB-SubCell"/>
</dbReference>
<dbReference type="PROSITE" id="PS51195">
    <property type="entry name" value="Q_MOTIF"/>
    <property type="match status" value="1"/>
</dbReference>
<sequence>MTSSGETEAELLDYDEEQDGDKKMKDLTVQTSKKKPPAFAGHIGTKSTSFKDFLLKPELLQAIADAGFEHPSEVQQQCIPQANVGTDILCQAKSGMGKTAVYVISSLQTLDVNQEKPAVVVLAPTRELAYQIAQEFIRFKKYLKGARLALFVGGYPLQSDIEKIKDRKINIVVGTPGRMKALVQEKALDLSETKVFVIDECDKMLAPAEMRAEVQETFMATPQSKQVILVSATLPKDVLPICRRFLHTNHAHEIIVDNETTLSLEKLHQHYVKADESRKLIELNSLLDILQFNQVIVFVNTVARCGKLNEEMLAQNFPTIEINSAMDQVERLARYHQFKNFEKRILIATDLFGRGMDIERVNVVINYDCPRDSNTYLHRIARAGRFGAKGLAVTFLSNDHDSSTLNEVQDRFNISITSLPDEIDPSLYSETSSDITAEVF</sequence>
<evidence type="ECO:0000259" key="11">
    <source>
        <dbReference type="PROSITE" id="PS51192"/>
    </source>
</evidence>
<proteinExistence type="inferred from homology"/>
<evidence type="ECO:0000256" key="7">
    <source>
        <dbReference type="ARBA" id="ARBA00023242"/>
    </source>
</evidence>
<keyword evidence="7" id="KW-0539">Nucleus</keyword>
<keyword evidence="5" id="KW-0347">Helicase</keyword>
<evidence type="ECO:0000313" key="15">
    <source>
        <dbReference type="Proteomes" id="UP000186922"/>
    </source>
</evidence>
<gene>
    <name evidence="14" type="primary">RvY_13840-1</name>
    <name evidence="14" type="synonym">RvY_13840.1</name>
    <name evidence="14" type="ORF">RvY_13840</name>
</gene>
<dbReference type="PROSITE" id="PS51194">
    <property type="entry name" value="HELICASE_CTER"/>
    <property type="match status" value="1"/>
</dbReference>
<dbReference type="OrthoDB" id="196131at2759"/>
<dbReference type="PROSITE" id="PS51192">
    <property type="entry name" value="HELICASE_ATP_BIND_1"/>
    <property type="match status" value="1"/>
</dbReference>
<dbReference type="InterPro" id="IPR014014">
    <property type="entry name" value="RNA_helicase_DEAD_Q_motif"/>
</dbReference>
<feature type="domain" description="Helicase C-terminal" evidence="12">
    <location>
        <begin position="282"/>
        <end position="427"/>
    </location>
</feature>
<accession>A0A1D1VT85</accession>
<comment type="subcellular location">
    <subcellularLocation>
        <location evidence="1">Nucleus</location>
    </subcellularLocation>
</comment>
<dbReference type="InterPro" id="IPR027417">
    <property type="entry name" value="P-loop_NTPase"/>
</dbReference>
<dbReference type="InterPro" id="IPR001650">
    <property type="entry name" value="Helicase_C-like"/>
</dbReference>
<dbReference type="InterPro" id="IPR014001">
    <property type="entry name" value="Helicase_ATP-bd"/>
</dbReference>
<keyword evidence="15" id="KW-1185">Reference proteome</keyword>
<name>A0A1D1VT85_RAMVA</name>
<evidence type="ECO:0000313" key="14">
    <source>
        <dbReference type="EMBL" id="GAV03413.1"/>
    </source>
</evidence>
<feature type="region of interest" description="Disordered" evidence="10">
    <location>
        <begin position="1"/>
        <end position="41"/>
    </location>
</feature>
<evidence type="ECO:0000256" key="8">
    <source>
        <dbReference type="ARBA" id="ARBA00038213"/>
    </source>
</evidence>
<dbReference type="Pfam" id="PF00270">
    <property type="entry name" value="DEAD"/>
    <property type="match status" value="1"/>
</dbReference>
<dbReference type="SUPFAM" id="SSF52540">
    <property type="entry name" value="P-loop containing nucleoside triphosphate hydrolases"/>
    <property type="match status" value="1"/>
</dbReference>
<evidence type="ECO:0000256" key="4">
    <source>
        <dbReference type="ARBA" id="ARBA00022801"/>
    </source>
</evidence>
<dbReference type="Proteomes" id="UP000186922">
    <property type="component" value="Unassembled WGS sequence"/>
</dbReference>
<evidence type="ECO:0000256" key="2">
    <source>
        <dbReference type="ARBA" id="ARBA00012552"/>
    </source>
</evidence>
<dbReference type="STRING" id="947166.A0A1D1VT85"/>
<evidence type="ECO:0000256" key="5">
    <source>
        <dbReference type="ARBA" id="ARBA00022806"/>
    </source>
</evidence>
<evidence type="ECO:0000259" key="13">
    <source>
        <dbReference type="PROSITE" id="PS51195"/>
    </source>
</evidence>
<feature type="compositionally biased region" description="Acidic residues" evidence="10">
    <location>
        <begin position="7"/>
        <end position="19"/>
    </location>
</feature>
<reference evidence="14 15" key="1">
    <citation type="journal article" date="2016" name="Nat. Commun.">
        <title>Extremotolerant tardigrade genome and improved radiotolerance of human cultured cells by tardigrade-unique protein.</title>
        <authorList>
            <person name="Hashimoto T."/>
            <person name="Horikawa D.D."/>
            <person name="Saito Y."/>
            <person name="Kuwahara H."/>
            <person name="Kozuka-Hata H."/>
            <person name="Shin-I T."/>
            <person name="Minakuchi Y."/>
            <person name="Ohishi K."/>
            <person name="Motoyama A."/>
            <person name="Aizu T."/>
            <person name="Enomoto A."/>
            <person name="Kondo K."/>
            <person name="Tanaka S."/>
            <person name="Hara Y."/>
            <person name="Koshikawa S."/>
            <person name="Sagara H."/>
            <person name="Miura T."/>
            <person name="Yokobori S."/>
            <person name="Miyagawa K."/>
            <person name="Suzuki Y."/>
            <person name="Kubo T."/>
            <person name="Oyama M."/>
            <person name="Kohara Y."/>
            <person name="Fujiyama A."/>
            <person name="Arakawa K."/>
            <person name="Katayama T."/>
            <person name="Toyoda A."/>
            <person name="Kunieda T."/>
        </authorList>
    </citation>
    <scope>NUCLEOTIDE SEQUENCE [LARGE SCALE GENOMIC DNA]</scope>
    <source>
        <strain evidence="14 15">YOKOZUNA-1</strain>
    </source>
</reference>
<dbReference type="GO" id="GO:0005524">
    <property type="term" value="F:ATP binding"/>
    <property type="evidence" value="ECO:0007669"/>
    <property type="project" value="UniProtKB-KW"/>
</dbReference>
<dbReference type="SMART" id="SM00490">
    <property type="entry name" value="HELICc"/>
    <property type="match status" value="1"/>
</dbReference>
<evidence type="ECO:0000256" key="6">
    <source>
        <dbReference type="ARBA" id="ARBA00022840"/>
    </source>
</evidence>
<dbReference type="EMBL" id="BDGG01000009">
    <property type="protein sequence ID" value="GAV03413.1"/>
    <property type="molecule type" value="Genomic_DNA"/>
</dbReference>
<dbReference type="PANTHER" id="PTHR47958">
    <property type="entry name" value="ATP-DEPENDENT RNA HELICASE DBP3"/>
    <property type="match status" value="1"/>
</dbReference>
<protein>
    <recommendedName>
        <fullName evidence="2">RNA helicase</fullName>
        <ecNumber evidence="2">3.6.4.13</ecNumber>
    </recommendedName>
</protein>
<comment type="similarity">
    <text evidence="8">Belongs to the DEAD box helicase family. DECD subfamily.</text>
</comment>
<evidence type="ECO:0000259" key="12">
    <source>
        <dbReference type="PROSITE" id="PS51194"/>
    </source>
</evidence>
<dbReference type="FunFam" id="3.40.50.300:FF:000111">
    <property type="entry name" value="DEAD-box ATP-dependent RNA helicase"/>
    <property type="match status" value="1"/>
</dbReference>
<evidence type="ECO:0000256" key="3">
    <source>
        <dbReference type="ARBA" id="ARBA00022741"/>
    </source>
</evidence>
<keyword evidence="3" id="KW-0547">Nucleotide-binding</keyword>
<dbReference type="EC" id="3.6.4.13" evidence="2"/>
<dbReference type="CDD" id="cd18787">
    <property type="entry name" value="SF2_C_DEAD"/>
    <property type="match status" value="1"/>
</dbReference>